<gene>
    <name evidence="1" type="ORF">CJ030_MR8G004871</name>
</gene>
<dbReference type="EMBL" id="RXIC02000026">
    <property type="protein sequence ID" value="KAB1203379.1"/>
    <property type="molecule type" value="Genomic_DNA"/>
</dbReference>
<dbReference type="OrthoDB" id="1828042at2759"/>
<evidence type="ECO:0000313" key="1">
    <source>
        <dbReference type="EMBL" id="KAB1203379.1"/>
    </source>
</evidence>
<reference evidence="1 2" key="1">
    <citation type="journal article" date="2019" name="Plant Biotechnol. J.">
        <title>The red bayberry genome and genetic basis of sex determination.</title>
        <authorList>
            <person name="Jia H.M."/>
            <person name="Jia H.J."/>
            <person name="Cai Q.L."/>
            <person name="Wang Y."/>
            <person name="Zhao H.B."/>
            <person name="Yang W.F."/>
            <person name="Wang G.Y."/>
            <person name="Li Y.H."/>
            <person name="Zhan D.L."/>
            <person name="Shen Y.T."/>
            <person name="Niu Q.F."/>
            <person name="Chang L."/>
            <person name="Qiu J."/>
            <person name="Zhao L."/>
            <person name="Xie H.B."/>
            <person name="Fu W.Y."/>
            <person name="Jin J."/>
            <person name="Li X.W."/>
            <person name="Jiao Y."/>
            <person name="Zhou C.C."/>
            <person name="Tu T."/>
            <person name="Chai C.Y."/>
            <person name="Gao J.L."/>
            <person name="Fan L.J."/>
            <person name="van de Weg E."/>
            <person name="Wang J.Y."/>
            <person name="Gao Z.S."/>
        </authorList>
    </citation>
    <scope>NUCLEOTIDE SEQUENCE [LARGE SCALE GENOMIC DNA]</scope>
    <source>
        <tissue evidence="1">Leaves</tissue>
    </source>
</reference>
<comment type="caution">
    <text evidence="1">The sequence shown here is derived from an EMBL/GenBank/DDBJ whole genome shotgun (WGS) entry which is preliminary data.</text>
</comment>
<evidence type="ECO:0000313" key="2">
    <source>
        <dbReference type="Proteomes" id="UP000516437"/>
    </source>
</evidence>
<sequence>MYHFHSWDKRGLLVSLPSNNKGWHKRFFFVSGEGWEYPPEEENPVGVLRTWGSPLQRAKIELDLEPEEKLWVSFAFEKKWDLAELLSATASSALVGAETDKSIRKASARPEGG</sequence>
<keyword evidence="2" id="KW-1185">Reference proteome</keyword>
<name>A0A6A1USL2_9ROSI</name>
<organism evidence="1 2">
    <name type="scientific">Morella rubra</name>
    <name type="common">Chinese bayberry</name>
    <dbReference type="NCBI Taxonomy" id="262757"/>
    <lineage>
        <taxon>Eukaryota</taxon>
        <taxon>Viridiplantae</taxon>
        <taxon>Streptophyta</taxon>
        <taxon>Embryophyta</taxon>
        <taxon>Tracheophyta</taxon>
        <taxon>Spermatophyta</taxon>
        <taxon>Magnoliopsida</taxon>
        <taxon>eudicotyledons</taxon>
        <taxon>Gunneridae</taxon>
        <taxon>Pentapetalae</taxon>
        <taxon>rosids</taxon>
        <taxon>fabids</taxon>
        <taxon>Fagales</taxon>
        <taxon>Myricaceae</taxon>
        <taxon>Morella</taxon>
    </lineage>
</organism>
<dbReference type="Proteomes" id="UP000516437">
    <property type="component" value="Chromosome 8"/>
</dbReference>
<proteinExistence type="predicted"/>
<dbReference type="AlphaFoldDB" id="A0A6A1USL2"/>
<accession>A0A6A1USL2</accession>
<protein>
    <submittedName>
        <fullName evidence="1">Uncharacterized protein</fullName>
    </submittedName>
</protein>